<reference evidence="3" key="2">
    <citation type="submission" date="2016-10" db="EMBL/GenBank/DDBJ databases">
        <authorList>
            <person name="de Groot N.N."/>
        </authorList>
    </citation>
    <scope>NUCLEOTIDE SEQUENCE [LARGE SCALE GENOMIC DNA]</scope>
    <source>
        <strain evidence="3">BS3782</strain>
    </source>
</reference>
<evidence type="ECO:0000313" key="3">
    <source>
        <dbReference type="EMBL" id="SDS88017.1"/>
    </source>
</evidence>
<dbReference type="Proteomes" id="UP000182814">
    <property type="component" value="Chromosome I"/>
</dbReference>
<accession>A0A1H1VSY7</accession>
<keyword evidence="4" id="KW-1185">Reference proteome</keyword>
<dbReference type="EMBL" id="LT629746">
    <property type="protein sequence ID" value="SDS88017.1"/>
    <property type="molecule type" value="Genomic_DNA"/>
</dbReference>
<dbReference type="Pfam" id="PF13332">
    <property type="entry name" value="Fil_haemagg_2"/>
    <property type="match status" value="5"/>
</dbReference>
<feature type="region of interest" description="Disordered" evidence="1">
    <location>
        <begin position="291"/>
        <end position="312"/>
    </location>
</feature>
<dbReference type="Proteomes" id="UP000434925">
    <property type="component" value="Unassembled WGS sequence"/>
</dbReference>
<protein>
    <submittedName>
        <fullName evidence="3">Haemagluttinin repeat-containing protein</fullName>
    </submittedName>
</protein>
<sequence>MTATRDDVINERTVTTHESGSGYRNERTDFVDNAARIEAGNTLTLNAGRDINNVGGVLKSGADTTITAGRDVNLTSAEQIVSGERGRHRDQTITQYGSDIDVGQDLKVNAGRDITAIASQIDAKRDVNMSAVGDLTLASAADEQHSYSKSKKVTSQEDHVSQVSSTVNAGGNITLSAGKDLDLIASRVSAGDEAYLFAGDDVNLETADNVDYSYYSKTKKGSFGKKKSTMTETDSVMSVSSSVEAGNKLVISAGQDFNATGAKLNSDGTLLATAGRDINLDAAEDYASQANASSKKGWSSSKSSSSEVTQTRLNSTELVAKNIELKADNDISLTAAALRAEEAVKLTAGNDVLIGAGEETQTTEQAKSSSKASATFTGLLSSTQKSQQGKTTSTQSIGSDISGGSIQIKSGRDTVVEGSTLVADKNIGIDAGRNLEITSAENTETSSSKSGSKKVGEIGSWWQGATGIVKQKEADQYTSTRQSGSQIASLGGNISLTAGDHYTQTASQLVTPQGDIGITAKHVDIEAGFDTMESTKTASTIRTAIGGTVSIPLLDALRGIQQMGEAAQKTNDGRMLALAAVNAAMSAKQAMDAGQALMESPKTGIKISVNLSDSRSHSESSQSGRNVVGSDVVAGGNVKVVATGDGANSDINVVGSRIEGGGDVSLKADGEINLLSAQNTAHQESTNSNSGWSAGIGIGFGGAQNGISFELAANAGRGNADGDDVTQTNTHIKGGKSVNLESGGDTNIKGGVVSADLVKVKVGGDLNIESLQDTSTYTSKQSSANVGVSICVPPICAGMSSISGGVSSQNMHSEYASVSEQSGIKAGNGGFQVEVTGNTDLKGAVIASTDKAVADGKNTLSTGTLTSSDIKNKAEYDATSINLSGGYGGKIGLDGKGNASATANPNGPNAPRKGGVSANTPVVLYAGDSSSSITHSGISGAAVTITNTVKQQELTGQTAEQAIAAINTDVSSDRDGSNKLKPIFDAQEIGVDFEIVGKFVQNVSQYIESRAREIDQMKEQANKEKAAANNETLPIAERIAHHENYLQLNQQIKEVGDNWGAGGTYRQIATALVAGISGNVAGSGAQFAQNMVVNYVQQQGSAYIGELVKKGLKEGSPEHAALHAILGCAGAAASNQSCSAGALGGSAASVLAGLFADSDPNETAVEREAKRNIITSLVAGIAAMSNPNGAATANNAATANVDNNWLATQQYVQAKKEIDAEPNLLKKLAIATKWQITSLRQDVLTGSGVLKGFTDGMAGAGLGTLDSAVTFLTDPVQSWEAVKEFASSDEAKALLGDAIAAAFKSQIDQIGKAIVEGGDANAENLGNQMGQALALVVQLMIGGGSSSANSALTLSRMGIDVSVNTVKKIGASVDINVVKTKINKLQDLMPDSDVPIYVPPPITAETLSRDIVKKILSIEKGSRPLPDTYLSQAYRDMHAKMFDEGVVRVQPSAPTGTIGRTETRVLPKSVAQDAISRANGDVSKLEQYLGLDKGYLGNNPVLVNITKVDGYRIPSGNEFGANDFWRPGGFTSPGGLPEAVINPVQPGGYTVSNVFR</sequence>
<evidence type="ECO:0000313" key="5">
    <source>
        <dbReference type="Proteomes" id="UP000434925"/>
    </source>
</evidence>
<dbReference type="InterPro" id="IPR025157">
    <property type="entry name" value="Hemagglutinin_rpt"/>
</dbReference>
<name>A0A1H1VSY7_9PSED</name>
<feature type="region of interest" description="Disordered" evidence="1">
    <location>
        <begin position="720"/>
        <end position="743"/>
    </location>
</feature>
<evidence type="ECO:0000313" key="2">
    <source>
        <dbReference type="EMBL" id="KAB0508552.1"/>
    </source>
</evidence>
<gene>
    <name evidence="2" type="ORF">F7R14_02605</name>
    <name evidence="3" type="ORF">SAMN04490191_2546</name>
</gene>
<reference evidence="2 5" key="3">
    <citation type="submission" date="2019-09" db="EMBL/GenBank/DDBJ databases">
        <title>Draft genome sequences of 48 bacterial type strains from the CCUG.</title>
        <authorList>
            <person name="Tunovic T."/>
            <person name="Pineiro-Iglesias B."/>
            <person name="Unosson C."/>
            <person name="Inganas E."/>
            <person name="Ohlen M."/>
            <person name="Cardew S."/>
            <person name="Jensie-Markopoulos S."/>
            <person name="Salva-Serra F."/>
            <person name="Jaen-Luchoro D."/>
            <person name="Karlsson R."/>
            <person name="Svensson-Stadler L."/>
            <person name="Chun J."/>
            <person name="Moore E."/>
        </authorList>
    </citation>
    <scope>NUCLEOTIDE SEQUENCE [LARGE SCALE GENOMIC DNA]</scope>
    <source>
        <strain evidence="2 5">CCUG 51522</strain>
    </source>
</reference>
<feature type="compositionally biased region" description="Low complexity" evidence="1">
    <location>
        <begin position="293"/>
        <end position="306"/>
    </location>
</feature>
<proteinExistence type="predicted"/>
<dbReference type="GO" id="GO:0003824">
    <property type="term" value="F:catalytic activity"/>
    <property type="evidence" value="ECO:0007669"/>
    <property type="project" value="UniProtKB-ARBA"/>
</dbReference>
<feature type="region of interest" description="Disordered" evidence="1">
    <location>
        <begin position="380"/>
        <end position="405"/>
    </location>
</feature>
<dbReference type="EMBL" id="VZPO01000001">
    <property type="protein sequence ID" value="KAB0508552.1"/>
    <property type="molecule type" value="Genomic_DNA"/>
</dbReference>
<evidence type="ECO:0000313" key="4">
    <source>
        <dbReference type="Proteomes" id="UP000182814"/>
    </source>
</evidence>
<organism evidence="3 4">
    <name type="scientific">Pseudomonas lini</name>
    <dbReference type="NCBI Taxonomy" id="163011"/>
    <lineage>
        <taxon>Bacteria</taxon>
        <taxon>Pseudomonadati</taxon>
        <taxon>Pseudomonadota</taxon>
        <taxon>Gammaproteobacteria</taxon>
        <taxon>Pseudomonadales</taxon>
        <taxon>Pseudomonadaceae</taxon>
        <taxon>Pseudomonas</taxon>
    </lineage>
</organism>
<evidence type="ECO:0000256" key="1">
    <source>
        <dbReference type="SAM" id="MobiDB-lite"/>
    </source>
</evidence>
<reference evidence="4" key="1">
    <citation type="submission" date="2016-10" db="EMBL/GenBank/DDBJ databases">
        <authorList>
            <person name="Varghese N."/>
            <person name="Submissions S."/>
        </authorList>
    </citation>
    <scope>NUCLEOTIDE SEQUENCE [LARGE SCALE GENOMIC DNA]</scope>
    <source>
        <strain evidence="4">BS3782</strain>
    </source>
</reference>